<dbReference type="Proteomes" id="UP000002696">
    <property type="component" value="Chromosome"/>
</dbReference>
<keyword evidence="3" id="KW-1185">Reference proteome</keyword>
<sequence length="152" mass="15622">MRLILLPVLSILALSACAEAAEPAEAPAAPVQAATLGSFDLAQPIRAMGTEPFWTVDVAGGTIAWRDESDLVGDVPTPRSGPAGAPAINGATAVWTTQLSDGTPLVLTLTAEACPDTGEETRALKSVVQIGDVRHEACADARSVYPEDSPTT</sequence>
<keyword evidence="1" id="KW-0732">Signal</keyword>
<dbReference type="InParanoid" id="D9QII7"/>
<dbReference type="AlphaFoldDB" id="D9QII7"/>
<evidence type="ECO:0000256" key="1">
    <source>
        <dbReference type="SAM" id="SignalP"/>
    </source>
</evidence>
<dbReference type="BioCyc" id="BSUB633149:G1GM8-174-MONOMER"/>
<protein>
    <recommendedName>
        <fullName evidence="4">Lipoprotein</fullName>
    </recommendedName>
</protein>
<feature type="chain" id="PRO_5003126814" description="Lipoprotein" evidence="1">
    <location>
        <begin position="21"/>
        <end position="152"/>
    </location>
</feature>
<dbReference type="KEGG" id="bsb:Bresu_0175"/>
<dbReference type="HOGENOM" id="CLU_1718836_0_0_5"/>
<dbReference type="eggNOG" id="COG3650">
    <property type="taxonomic scope" value="Bacteria"/>
</dbReference>
<dbReference type="STRING" id="633149.Bresu_0175"/>
<reference evidence="3" key="1">
    <citation type="journal article" date="2011" name="J. Bacteriol.">
        <title>Genome sequences of eight morphologically diverse alphaproteobacteria.</title>
        <authorList>
            <consortium name="US DOE Joint Genome Institute"/>
            <person name="Brown P.J."/>
            <person name="Kysela D.T."/>
            <person name="Buechlein A."/>
            <person name="Hemmerich C."/>
            <person name="Brun Y.V."/>
        </authorList>
    </citation>
    <scope>NUCLEOTIDE SEQUENCE [LARGE SCALE GENOMIC DNA]</scope>
    <source>
        <strain evidence="3">ATCC 15264 / DSM 4735 / LMG 14903 / NBRC 16000 / CB 81</strain>
    </source>
</reference>
<feature type="signal peptide" evidence="1">
    <location>
        <begin position="1"/>
        <end position="20"/>
    </location>
</feature>
<dbReference type="PROSITE" id="PS51257">
    <property type="entry name" value="PROKAR_LIPOPROTEIN"/>
    <property type="match status" value="1"/>
</dbReference>
<dbReference type="RefSeq" id="WP_013267594.1">
    <property type="nucleotide sequence ID" value="NC_014375.1"/>
</dbReference>
<accession>D9QII7</accession>
<evidence type="ECO:0000313" key="2">
    <source>
        <dbReference type="EMBL" id="ADK99489.1"/>
    </source>
</evidence>
<dbReference type="OrthoDB" id="5489750at2"/>
<evidence type="ECO:0008006" key="4">
    <source>
        <dbReference type="Google" id="ProtNLM"/>
    </source>
</evidence>
<proteinExistence type="predicted"/>
<evidence type="ECO:0000313" key="3">
    <source>
        <dbReference type="Proteomes" id="UP000002696"/>
    </source>
</evidence>
<name>D9QII7_BRESC</name>
<gene>
    <name evidence="2" type="ordered locus">Bresu_0175</name>
</gene>
<organism evidence="2 3">
    <name type="scientific">Brevundimonas subvibrioides (strain ATCC 15264 / DSM 4735 / LMG 14903 / NBRC 16000 / CB 81)</name>
    <name type="common">Caulobacter subvibrioides</name>
    <dbReference type="NCBI Taxonomy" id="633149"/>
    <lineage>
        <taxon>Bacteria</taxon>
        <taxon>Pseudomonadati</taxon>
        <taxon>Pseudomonadota</taxon>
        <taxon>Alphaproteobacteria</taxon>
        <taxon>Caulobacterales</taxon>
        <taxon>Caulobacteraceae</taxon>
        <taxon>Brevundimonas</taxon>
    </lineage>
</organism>
<dbReference type="EMBL" id="CP002102">
    <property type="protein sequence ID" value="ADK99489.1"/>
    <property type="molecule type" value="Genomic_DNA"/>
</dbReference>